<dbReference type="EMBL" id="CSBK01001505">
    <property type="protein sequence ID" value="COY75598.1"/>
    <property type="molecule type" value="Genomic_DNA"/>
</dbReference>
<dbReference type="AlphaFoldDB" id="A0A655JIA5"/>
<keyword evidence="2" id="KW-0645">Protease</keyword>
<dbReference type="Proteomes" id="UP000039021">
    <property type="component" value="Unassembled WGS sequence"/>
</dbReference>
<evidence type="ECO:0000313" key="2">
    <source>
        <dbReference type="EMBL" id="COW97907.1"/>
    </source>
</evidence>
<dbReference type="EMBL" id="CHKL01000554">
    <property type="protein sequence ID" value="COW97907.1"/>
    <property type="molecule type" value="Genomic_DNA"/>
</dbReference>
<evidence type="ECO:0000313" key="6">
    <source>
        <dbReference type="Proteomes" id="UP000048600"/>
    </source>
</evidence>
<keyword evidence="2" id="KW-0121">Carboxypeptidase</keyword>
<reference evidence="3" key="1">
    <citation type="submission" date="2015-03" db="EMBL/GenBank/DDBJ databases">
        <authorList>
            <consortium name="Pathogen Informatics"/>
            <person name="Murphy D."/>
        </authorList>
    </citation>
    <scope>NUCLEOTIDE SEQUENCE</scope>
    <source>
        <strain evidence="3">N09902308</strain>
    </source>
</reference>
<sequence>MLTDRSGRVLTFAFISNEAGPNGRNAMDALATKLWFCGCTT</sequence>
<evidence type="ECO:0000313" key="5">
    <source>
        <dbReference type="Proteomes" id="UP000044938"/>
    </source>
</evidence>
<accession>A0A655JIA5</accession>
<evidence type="ECO:0000313" key="4">
    <source>
        <dbReference type="Proteomes" id="UP000039021"/>
    </source>
</evidence>
<name>A0A655JIA5_MYCTX</name>
<gene>
    <name evidence="1" type="ORF">ERS007720_02174</name>
    <name evidence="3" type="ORF">ERS007739_03044</name>
    <name evidence="2" type="ORF">ERS007741_03548</name>
</gene>
<keyword evidence="2" id="KW-0378">Hydrolase</keyword>
<evidence type="ECO:0000313" key="1">
    <source>
        <dbReference type="EMBL" id="COW26393.1"/>
    </source>
</evidence>
<protein>
    <submittedName>
        <fullName evidence="2">D-alanyl-D-alanine carboxypeptidase</fullName>
    </submittedName>
</protein>
<proteinExistence type="predicted"/>
<dbReference type="GO" id="GO:0004180">
    <property type="term" value="F:carboxypeptidase activity"/>
    <property type="evidence" value="ECO:0007669"/>
    <property type="project" value="UniProtKB-KW"/>
</dbReference>
<dbReference type="EMBL" id="CSAJ01000262">
    <property type="protein sequence ID" value="COW26393.1"/>
    <property type="molecule type" value="Genomic_DNA"/>
</dbReference>
<organism evidence="2 6">
    <name type="scientific">Mycobacterium tuberculosis</name>
    <dbReference type="NCBI Taxonomy" id="1773"/>
    <lineage>
        <taxon>Bacteria</taxon>
        <taxon>Bacillati</taxon>
        <taxon>Actinomycetota</taxon>
        <taxon>Actinomycetes</taxon>
        <taxon>Mycobacteriales</taxon>
        <taxon>Mycobacteriaceae</taxon>
        <taxon>Mycobacterium</taxon>
        <taxon>Mycobacterium tuberculosis complex</taxon>
    </lineage>
</organism>
<dbReference type="Proteomes" id="UP000048600">
    <property type="component" value="Unassembled WGS sequence"/>
</dbReference>
<reference evidence="4 5" key="2">
    <citation type="submission" date="2015-03" db="EMBL/GenBank/DDBJ databases">
        <authorList>
            <consortium name="Pathogen Informatics"/>
        </authorList>
    </citation>
    <scope>NUCLEOTIDE SEQUENCE [LARGE SCALE GENOMIC DNA]</scope>
    <source>
        <strain evidence="1 5">M09401471</strain>
        <strain evidence="4">N09902308</strain>
        <strain evidence="2 6">P00601463</strain>
    </source>
</reference>
<evidence type="ECO:0000313" key="3">
    <source>
        <dbReference type="EMBL" id="COY75598.1"/>
    </source>
</evidence>
<dbReference type="Proteomes" id="UP000044938">
    <property type="component" value="Unassembled WGS sequence"/>
</dbReference>